<dbReference type="GO" id="GO:0016279">
    <property type="term" value="F:protein-lysine N-methyltransferase activity"/>
    <property type="evidence" value="ECO:0007669"/>
    <property type="project" value="InterPro"/>
</dbReference>
<dbReference type="Gene3D" id="3.90.1410.10">
    <property type="entry name" value="set domain protein methyltransferase, domain 1"/>
    <property type="match status" value="1"/>
</dbReference>
<evidence type="ECO:0000313" key="2">
    <source>
        <dbReference type="Proteomes" id="UP000230066"/>
    </source>
</evidence>
<dbReference type="InterPro" id="IPR050600">
    <property type="entry name" value="SETD3_SETD6_MTase"/>
</dbReference>
<dbReference type="EMBL" id="JXXN02005759">
    <property type="protein sequence ID" value="THD19723.1"/>
    <property type="molecule type" value="Genomic_DNA"/>
</dbReference>
<comment type="caution">
    <text evidence="1">The sequence shown here is derived from an EMBL/GenBank/DDBJ whole genome shotgun (WGS) entry which is preliminary data.</text>
</comment>
<dbReference type="PANTHER" id="PTHR13271">
    <property type="entry name" value="UNCHARACTERIZED PUTATIVE METHYLTRANSFERASE"/>
    <property type="match status" value="1"/>
</dbReference>
<dbReference type="Pfam" id="PF00856">
    <property type="entry name" value="SET"/>
    <property type="match status" value="1"/>
</dbReference>
<dbReference type="AlphaFoldDB" id="A0A2H1BVH6"/>
<accession>A0A2H1BVH6</accession>
<keyword evidence="2" id="KW-1185">Reference proteome</keyword>
<sequence>MSALERFARWLEKDRNERTNDVNVSLLEIAEGLDEGGRGLVSKVAISAGSCCFSVPISDPCLILTPHRCVEYLNRCNCFKNNPPVASTRTLEPLNCLVLFLYHISLTDCCPLKQIWEPYLHVLPKTYSDPVSASYIFPDKFPAAFNSTDLNSHFQKVYKRLLRSWDQIQQVITGDSDSRQKPPEQFVWAWFSINSRCVYCPLTKFDQDTQLRFVDNLGLDKSTTSPIFSLHHAPKESSVDVALIPFFDFFNHSASVRCQLTINDSENSVQLFLDQPISAGEQVFINYGSHDNLNLLLEYGFSFGPGENPFDAVYPCSTDLESVIQTSFYNHVHTVVAYMGVKESVGQDNSTVWPTICCTRAGPSLHLLLLLHVLTVLRTEEVNNETILPYFDVQKLYELDEDFLLQRLRPILVRLISRLVQQQRSDHLMVTNRLKLVMSEEQIAVVDSLHALRHFLLTREKLLEEIQDVLRG</sequence>
<dbReference type="Proteomes" id="UP000230066">
    <property type="component" value="Unassembled WGS sequence"/>
</dbReference>
<dbReference type="SUPFAM" id="SSF82199">
    <property type="entry name" value="SET domain"/>
    <property type="match status" value="1"/>
</dbReference>
<gene>
    <name evidence="1" type="ORF">D915_009450</name>
</gene>
<dbReference type="InterPro" id="IPR001214">
    <property type="entry name" value="SET_dom"/>
</dbReference>
<name>A0A2H1BVH6_FASHE</name>
<proteinExistence type="predicted"/>
<evidence type="ECO:0000313" key="1">
    <source>
        <dbReference type="EMBL" id="THD19723.1"/>
    </source>
</evidence>
<dbReference type="InterPro" id="IPR044429">
    <property type="entry name" value="SETD4_SET"/>
</dbReference>
<dbReference type="InterPro" id="IPR046341">
    <property type="entry name" value="SET_dom_sf"/>
</dbReference>
<dbReference type="PROSITE" id="PS50280">
    <property type="entry name" value="SET"/>
    <property type="match status" value="1"/>
</dbReference>
<protein>
    <submittedName>
        <fullName evidence="1">Uncharacterized protein</fullName>
    </submittedName>
</protein>
<dbReference type="PANTHER" id="PTHR13271:SF151">
    <property type="entry name" value="SET DOMAIN-CONTAINING PROTEIN 4"/>
    <property type="match status" value="1"/>
</dbReference>
<organism evidence="1 2">
    <name type="scientific">Fasciola hepatica</name>
    <name type="common">Liver fluke</name>
    <dbReference type="NCBI Taxonomy" id="6192"/>
    <lineage>
        <taxon>Eukaryota</taxon>
        <taxon>Metazoa</taxon>
        <taxon>Spiralia</taxon>
        <taxon>Lophotrochozoa</taxon>
        <taxon>Platyhelminthes</taxon>
        <taxon>Trematoda</taxon>
        <taxon>Digenea</taxon>
        <taxon>Plagiorchiida</taxon>
        <taxon>Echinostomata</taxon>
        <taxon>Echinostomatoidea</taxon>
        <taxon>Fasciolidae</taxon>
        <taxon>Fasciola</taxon>
    </lineage>
</organism>
<dbReference type="CDD" id="cd19177">
    <property type="entry name" value="SET_SETD4"/>
    <property type="match status" value="1"/>
</dbReference>
<reference evidence="1" key="1">
    <citation type="submission" date="2019-03" db="EMBL/GenBank/DDBJ databases">
        <title>Improved annotation for the trematode Fasciola hepatica.</title>
        <authorList>
            <person name="Choi Y.-J."/>
            <person name="Martin J."/>
            <person name="Mitreva M."/>
        </authorList>
    </citation>
    <scope>NUCLEOTIDE SEQUENCE [LARGE SCALE GENOMIC DNA]</scope>
</reference>